<feature type="compositionally biased region" description="Basic residues" evidence="1">
    <location>
        <begin position="14"/>
        <end position="23"/>
    </location>
</feature>
<gene>
    <name evidence="3" type="ORF">B0H63DRAFT_487336</name>
</gene>
<dbReference type="Proteomes" id="UP001285441">
    <property type="component" value="Unassembled WGS sequence"/>
</dbReference>
<sequence length="443" mass="49863">MSTNNSNPSSSTGRFRRLLHTIRGRNPVDDEPHEDDDRPSLPFLTAERPSILTPTPPRQSVVSLGTFALLPPELRREVLLAAFGERTLHIDLRLMHPRLPDRGDGIDEHGGGLAPKGWNYNPDRTTPKAWRWWSCECHSQFPPGSKWERRAVALTGEALKKRWPYHFPSDDTCSRGDPPFCQLWSASSPSPELISPPASLGKAKKRCESGVGAMGWLLSCRQAYAEGIDVLYATNTFFIESRDLMDALFRPRPRLDTDTTPRQHLLLPERLASVKSLVIRWEVVLFGWLPTEEERAHLIAQLRHLGGSFPSLESLVLCFQDGLYNNPRQRPADALDELERVFLKPLADAVRGLPLRGTKEGGVVVEVPSNVFGELGRLGLNVEVRGVEWASSSVFWWKYPIADDKSDEKGGFYYIKQGAMSDLYWDCDGKPQRASRWVSNCGI</sequence>
<accession>A0AAE0N573</accession>
<protein>
    <recommendedName>
        <fullName evidence="2">DUF7730 domain-containing protein</fullName>
    </recommendedName>
</protein>
<dbReference type="Pfam" id="PF24864">
    <property type="entry name" value="DUF7730"/>
    <property type="match status" value="1"/>
</dbReference>
<keyword evidence="4" id="KW-1185">Reference proteome</keyword>
<evidence type="ECO:0000313" key="4">
    <source>
        <dbReference type="Proteomes" id="UP001285441"/>
    </source>
</evidence>
<dbReference type="PANTHER" id="PTHR38790:SF9">
    <property type="entry name" value="F-BOX DOMAIN-CONTAINING PROTEIN"/>
    <property type="match status" value="1"/>
</dbReference>
<feature type="compositionally biased region" description="Low complexity" evidence="1">
    <location>
        <begin position="1"/>
        <end position="12"/>
    </location>
</feature>
<reference evidence="3" key="2">
    <citation type="submission" date="2023-06" db="EMBL/GenBank/DDBJ databases">
        <authorList>
            <consortium name="Lawrence Berkeley National Laboratory"/>
            <person name="Haridas S."/>
            <person name="Hensen N."/>
            <person name="Bonometti L."/>
            <person name="Westerberg I."/>
            <person name="Brannstrom I.O."/>
            <person name="Guillou S."/>
            <person name="Cros-Aarteil S."/>
            <person name="Calhoun S."/>
            <person name="Kuo A."/>
            <person name="Mondo S."/>
            <person name="Pangilinan J."/>
            <person name="Riley R."/>
            <person name="LaButti K."/>
            <person name="Andreopoulos B."/>
            <person name="Lipzen A."/>
            <person name="Chen C."/>
            <person name="Yanf M."/>
            <person name="Daum C."/>
            <person name="Ng V."/>
            <person name="Clum A."/>
            <person name="Steindorff A."/>
            <person name="Ohm R."/>
            <person name="Martin F."/>
            <person name="Silar P."/>
            <person name="Natvig D."/>
            <person name="Lalanne C."/>
            <person name="Gautier V."/>
            <person name="Ament-velasquez S.L."/>
            <person name="Kruys A."/>
            <person name="Hutchinson M.I."/>
            <person name="Powell A.J."/>
            <person name="Barry K."/>
            <person name="Miller A.N."/>
            <person name="Grigoriev I.V."/>
            <person name="Debuchy R."/>
            <person name="Gladieux P."/>
            <person name="Thoren M.H."/>
            <person name="Johannesson H."/>
        </authorList>
    </citation>
    <scope>NUCLEOTIDE SEQUENCE</scope>
    <source>
        <strain evidence="3">CBS 232.78</strain>
    </source>
</reference>
<evidence type="ECO:0000313" key="3">
    <source>
        <dbReference type="EMBL" id="KAK3370633.1"/>
    </source>
</evidence>
<dbReference type="EMBL" id="JAULSW010000009">
    <property type="protein sequence ID" value="KAK3370633.1"/>
    <property type="molecule type" value="Genomic_DNA"/>
</dbReference>
<evidence type="ECO:0000259" key="2">
    <source>
        <dbReference type="Pfam" id="PF24864"/>
    </source>
</evidence>
<dbReference type="InterPro" id="IPR056632">
    <property type="entry name" value="DUF7730"/>
</dbReference>
<proteinExistence type="predicted"/>
<reference evidence="3" key="1">
    <citation type="journal article" date="2023" name="Mol. Phylogenet. Evol.">
        <title>Genome-scale phylogeny and comparative genomics of the fungal order Sordariales.</title>
        <authorList>
            <person name="Hensen N."/>
            <person name="Bonometti L."/>
            <person name="Westerberg I."/>
            <person name="Brannstrom I.O."/>
            <person name="Guillou S."/>
            <person name="Cros-Aarteil S."/>
            <person name="Calhoun S."/>
            <person name="Haridas S."/>
            <person name="Kuo A."/>
            <person name="Mondo S."/>
            <person name="Pangilinan J."/>
            <person name="Riley R."/>
            <person name="LaButti K."/>
            <person name="Andreopoulos B."/>
            <person name="Lipzen A."/>
            <person name="Chen C."/>
            <person name="Yan M."/>
            <person name="Daum C."/>
            <person name="Ng V."/>
            <person name="Clum A."/>
            <person name="Steindorff A."/>
            <person name="Ohm R.A."/>
            <person name="Martin F."/>
            <person name="Silar P."/>
            <person name="Natvig D.O."/>
            <person name="Lalanne C."/>
            <person name="Gautier V."/>
            <person name="Ament-Velasquez S.L."/>
            <person name="Kruys A."/>
            <person name="Hutchinson M.I."/>
            <person name="Powell A.J."/>
            <person name="Barry K."/>
            <person name="Miller A.N."/>
            <person name="Grigoriev I.V."/>
            <person name="Debuchy R."/>
            <person name="Gladieux P."/>
            <person name="Hiltunen Thoren M."/>
            <person name="Johannesson H."/>
        </authorList>
    </citation>
    <scope>NUCLEOTIDE SEQUENCE</scope>
    <source>
        <strain evidence="3">CBS 232.78</strain>
    </source>
</reference>
<dbReference type="PANTHER" id="PTHR38790">
    <property type="entry name" value="2EXR DOMAIN-CONTAINING PROTEIN-RELATED"/>
    <property type="match status" value="1"/>
</dbReference>
<dbReference type="AlphaFoldDB" id="A0AAE0N573"/>
<comment type="caution">
    <text evidence="3">The sequence shown here is derived from an EMBL/GenBank/DDBJ whole genome shotgun (WGS) entry which is preliminary data.</text>
</comment>
<evidence type="ECO:0000256" key="1">
    <source>
        <dbReference type="SAM" id="MobiDB-lite"/>
    </source>
</evidence>
<organism evidence="3 4">
    <name type="scientific">Podospora didyma</name>
    <dbReference type="NCBI Taxonomy" id="330526"/>
    <lineage>
        <taxon>Eukaryota</taxon>
        <taxon>Fungi</taxon>
        <taxon>Dikarya</taxon>
        <taxon>Ascomycota</taxon>
        <taxon>Pezizomycotina</taxon>
        <taxon>Sordariomycetes</taxon>
        <taxon>Sordariomycetidae</taxon>
        <taxon>Sordariales</taxon>
        <taxon>Podosporaceae</taxon>
        <taxon>Podospora</taxon>
    </lineage>
</organism>
<feature type="compositionally biased region" description="Basic and acidic residues" evidence="1">
    <location>
        <begin position="26"/>
        <end position="39"/>
    </location>
</feature>
<name>A0AAE0N573_9PEZI</name>
<feature type="domain" description="DUF7730" evidence="2">
    <location>
        <begin position="210"/>
        <end position="284"/>
    </location>
</feature>
<feature type="region of interest" description="Disordered" evidence="1">
    <location>
        <begin position="1"/>
        <end position="57"/>
    </location>
</feature>